<keyword evidence="2" id="KW-1185">Reference proteome</keyword>
<evidence type="ECO:0000313" key="2">
    <source>
        <dbReference type="Proteomes" id="UP000887572"/>
    </source>
</evidence>
<reference evidence="3" key="1">
    <citation type="submission" date="2022-11" db="UniProtKB">
        <authorList>
            <consortium name="WormBaseParasite"/>
        </authorList>
    </citation>
    <scope>IDENTIFICATION</scope>
</reference>
<sequence length="76" mass="8509">MESRLVARTAQSGDVLFVPTRSGARRRGRRQIRRRGVSPLKGRGDESKDQRGKNGGGGEANRRNLECQFERKEAPT</sequence>
<evidence type="ECO:0000256" key="1">
    <source>
        <dbReference type="SAM" id="MobiDB-lite"/>
    </source>
</evidence>
<protein>
    <submittedName>
        <fullName evidence="3">Uncharacterized protein</fullName>
    </submittedName>
</protein>
<organism evidence="2 3">
    <name type="scientific">Globodera rostochiensis</name>
    <name type="common">Golden nematode worm</name>
    <name type="synonym">Heterodera rostochiensis</name>
    <dbReference type="NCBI Taxonomy" id="31243"/>
    <lineage>
        <taxon>Eukaryota</taxon>
        <taxon>Metazoa</taxon>
        <taxon>Ecdysozoa</taxon>
        <taxon>Nematoda</taxon>
        <taxon>Chromadorea</taxon>
        <taxon>Rhabditida</taxon>
        <taxon>Tylenchina</taxon>
        <taxon>Tylenchomorpha</taxon>
        <taxon>Tylenchoidea</taxon>
        <taxon>Heteroderidae</taxon>
        <taxon>Heteroderinae</taxon>
        <taxon>Globodera</taxon>
    </lineage>
</organism>
<dbReference type="WBParaSite" id="Gr19_v10_g9958.t1">
    <property type="protein sequence ID" value="Gr19_v10_g9958.t1"/>
    <property type="gene ID" value="Gr19_v10_g9958"/>
</dbReference>
<dbReference type="Proteomes" id="UP000887572">
    <property type="component" value="Unplaced"/>
</dbReference>
<feature type="compositionally biased region" description="Basic residues" evidence="1">
    <location>
        <begin position="23"/>
        <end position="36"/>
    </location>
</feature>
<evidence type="ECO:0000313" key="3">
    <source>
        <dbReference type="WBParaSite" id="Gr19_v10_g9958.t1"/>
    </source>
</evidence>
<name>A0A914IHJ4_GLORO</name>
<feature type="compositionally biased region" description="Basic and acidic residues" evidence="1">
    <location>
        <begin position="42"/>
        <end position="52"/>
    </location>
</feature>
<feature type="compositionally biased region" description="Basic and acidic residues" evidence="1">
    <location>
        <begin position="60"/>
        <end position="76"/>
    </location>
</feature>
<dbReference type="AlphaFoldDB" id="A0A914IHJ4"/>
<feature type="region of interest" description="Disordered" evidence="1">
    <location>
        <begin position="17"/>
        <end position="76"/>
    </location>
</feature>
<accession>A0A914IHJ4</accession>
<proteinExistence type="predicted"/>